<evidence type="ECO:0000256" key="2">
    <source>
        <dbReference type="PROSITE-ProRule" id="PRU00169"/>
    </source>
</evidence>
<dbReference type="SUPFAM" id="SSF52172">
    <property type="entry name" value="CheY-like"/>
    <property type="match status" value="1"/>
</dbReference>
<comment type="caution">
    <text evidence="4">The sequence shown here is derived from an EMBL/GenBank/DDBJ whole genome shotgun (WGS) entry which is preliminary data.</text>
</comment>
<feature type="domain" description="Response regulatory" evidence="3">
    <location>
        <begin position="8"/>
        <end position="125"/>
    </location>
</feature>
<dbReference type="Proteomes" id="UP000054773">
    <property type="component" value="Unassembled WGS sequence"/>
</dbReference>
<dbReference type="GO" id="GO:0000160">
    <property type="term" value="P:phosphorelay signal transduction system"/>
    <property type="evidence" value="ECO:0007669"/>
    <property type="project" value="InterPro"/>
</dbReference>
<dbReference type="InterPro" id="IPR001789">
    <property type="entry name" value="Sig_transdc_resp-reg_receiver"/>
</dbReference>
<dbReference type="PANTHER" id="PTHR44591:SF3">
    <property type="entry name" value="RESPONSE REGULATORY DOMAIN-CONTAINING PROTEIN"/>
    <property type="match status" value="1"/>
</dbReference>
<reference evidence="4 5" key="1">
    <citation type="submission" date="2015-11" db="EMBL/GenBank/DDBJ databases">
        <title>Genomic analysis of 38 Legionella species identifies large and diverse effector repertoires.</title>
        <authorList>
            <person name="Burstein D."/>
            <person name="Amaro F."/>
            <person name="Zusman T."/>
            <person name="Lifshitz Z."/>
            <person name="Cohen O."/>
            <person name="Gilbert J.A."/>
            <person name="Pupko T."/>
            <person name="Shuman H.A."/>
            <person name="Segal G."/>
        </authorList>
    </citation>
    <scope>NUCLEOTIDE SEQUENCE [LARGE SCALE GENOMIC DNA]</scope>
    <source>
        <strain evidence="4 5">SE-32A-C8</strain>
    </source>
</reference>
<gene>
    <name evidence="4" type="ORF">Lery_0577</name>
</gene>
<evidence type="ECO:0000313" key="4">
    <source>
        <dbReference type="EMBL" id="KTC99184.1"/>
    </source>
</evidence>
<proteinExistence type="predicted"/>
<dbReference type="PATRIC" id="fig|448.7.peg.601"/>
<keyword evidence="1 2" id="KW-0597">Phosphoprotein</keyword>
<dbReference type="Pfam" id="PF00072">
    <property type="entry name" value="Response_reg"/>
    <property type="match status" value="1"/>
</dbReference>
<accession>A0A0W0TUM4</accession>
<dbReference type="STRING" id="448.Lery_0577"/>
<dbReference type="SMART" id="SM00448">
    <property type="entry name" value="REC"/>
    <property type="match status" value="1"/>
</dbReference>
<dbReference type="InterPro" id="IPR011006">
    <property type="entry name" value="CheY-like_superfamily"/>
</dbReference>
<dbReference type="RefSeq" id="WP_058525755.1">
    <property type="nucleotide sequence ID" value="NZ_CAAAHY010000021.1"/>
</dbReference>
<dbReference type="Gene3D" id="3.40.50.2300">
    <property type="match status" value="1"/>
</dbReference>
<dbReference type="AlphaFoldDB" id="A0A0W0TUM4"/>
<evidence type="ECO:0000259" key="3">
    <source>
        <dbReference type="PROSITE" id="PS50110"/>
    </source>
</evidence>
<keyword evidence="5" id="KW-1185">Reference proteome</keyword>
<name>A0A0W0TUM4_LEGER</name>
<sequence>MSSKTLNTILYAEDESDIREIAQIALEDLGGFDVIYCSNGFEVLEAAKDAAPDLLLLDVMMPGMDGPTALTELRKMPGYMQIPAIFMTAKIQSEEIQQYRSMGALEVISKPFDPMTLADTIKSAWERQS</sequence>
<organism evidence="4 5">
    <name type="scientific">Legionella erythra</name>
    <dbReference type="NCBI Taxonomy" id="448"/>
    <lineage>
        <taxon>Bacteria</taxon>
        <taxon>Pseudomonadati</taxon>
        <taxon>Pseudomonadota</taxon>
        <taxon>Gammaproteobacteria</taxon>
        <taxon>Legionellales</taxon>
        <taxon>Legionellaceae</taxon>
        <taxon>Legionella</taxon>
    </lineage>
</organism>
<dbReference type="EMBL" id="LNYA01000006">
    <property type="protein sequence ID" value="KTC99184.1"/>
    <property type="molecule type" value="Genomic_DNA"/>
</dbReference>
<dbReference type="PROSITE" id="PS50110">
    <property type="entry name" value="RESPONSE_REGULATORY"/>
    <property type="match status" value="1"/>
</dbReference>
<dbReference type="PANTHER" id="PTHR44591">
    <property type="entry name" value="STRESS RESPONSE REGULATOR PROTEIN 1"/>
    <property type="match status" value="1"/>
</dbReference>
<dbReference type="OrthoDB" id="9800897at2"/>
<protein>
    <submittedName>
        <fullName evidence="4">Two-component response regulator</fullName>
    </submittedName>
</protein>
<evidence type="ECO:0000256" key="1">
    <source>
        <dbReference type="ARBA" id="ARBA00022553"/>
    </source>
</evidence>
<feature type="modified residue" description="4-aspartylphosphate" evidence="2">
    <location>
        <position position="58"/>
    </location>
</feature>
<evidence type="ECO:0000313" key="5">
    <source>
        <dbReference type="Proteomes" id="UP000054773"/>
    </source>
</evidence>
<dbReference type="InterPro" id="IPR050595">
    <property type="entry name" value="Bact_response_regulator"/>
</dbReference>